<evidence type="ECO:0000313" key="1">
    <source>
        <dbReference type="EMBL" id="BAT61609.1"/>
    </source>
</evidence>
<dbReference type="AlphaFoldDB" id="A0A0S3Q083"/>
<dbReference type="EMBL" id="AP014946">
    <property type="protein sequence ID" value="BAT61609.1"/>
    <property type="molecule type" value="Genomic_DNA"/>
</dbReference>
<proteinExistence type="predicted"/>
<gene>
    <name evidence="1" type="primary">cfa_2</name>
    <name evidence="1" type="ORF">GJW-30_1_04168</name>
</gene>
<protein>
    <submittedName>
        <fullName evidence="1">Cyclopropane-fatty-acyl-phospholipid synthase</fullName>
        <ecNumber evidence="1">2.1.1.79</ecNumber>
    </submittedName>
</protein>
<evidence type="ECO:0000313" key="2">
    <source>
        <dbReference type="Proteomes" id="UP000236884"/>
    </source>
</evidence>
<dbReference type="KEGG" id="vgo:GJW-30_1_04168"/>
<dbReference type="SUPFAM" id="SSF53335">
    <property type="entry name" value="S-adenosyl-L-methionine-dependent methyltransferases"/>
    <property type="match status" value="1"/>
</dbReference>
<dbReference type="EC" id="2.1.1.79" evidence="1"/>
<accession>A0A0S3Q083</accession>
<reference evidence="1 2" key="1">
    <citation type="submission" date="2015-08" db="EMBL/GenBank/DDBJ databases">
        <title>Investigation of the bacterial diversity of lava forest soil.</title>
        <authorList>
            <person name="Lee J.S."/>
        </authorList>
    </citation>
    <scope>NUCLEOTIDE SEQUENCE [LARGE SCALE GENOMIC DNA]</scope>
    <source>
        <strain evidence="1 2">GJW-30</strain>
    </source>
</reference>
<dbReference type="PANTHER" id="PTHR43832">
    <property type="match status" value="1"/>
</dbReference>
<dbReference type="GO" id="GO:0032259">
    <property type="term" value="P:methylation"/>
    <property type="evidence" value="ECO:0007669"/>
    <property type="project" value="UniProtKB-KW"/>
</dbReference>
<dbReference type="Gene3D" id="3.40.50.150">
    <property type="entry name" value="Vaccinia Virus protein VP39"/>
    <property type="match status" value="1"/>
</dbReference>
<dbReference type="PANTHER" id="PTHR43832:SF1">
    <property type="entry name" value="S-ADENOSYL-L-METHIONINE-DEPENDENT METHYLTRANSFERASES SUPERFAMILY PROTEIN"/>
    <property type="match status" value="1"/>
</dbReference>
<dbReference type="GO" id="GO:0008825">
    <property type="term" value="F:cyclopropane-fatty-acyl-phospholipid synthase activity"/>
    <property type="evidence" value="ECO:0007669"/>
    <property type="project" value="UniProtKB-EC"/>
</dbReference>
<dbReference type="Pfam" id="PF02353">
    <property type="entry name" value="CMAS"/>
    <property type="match status" value="1"/>
</dbReference>
<keyword evidence="2" id="KW-1185">Reference proteome</keyword>
<keyword evidence="1" id="KW-0808">Transferase</keyword>
<dbReference type="Proteomes" id="UP000236884">
    <property type="component" value="Chromosome"/>
</dbReference>
<dbReference type="CDD" id="cd02440">
    <property type="entry name" value="AdoMet_MTases"/>
    <property type="match status" value="1"/>
</dbReference>
<dbReference type="RefSeq" id="WP_096358282.1">
    <property type="nucleotide sequence ID" value="NZ_AP014946.1"/>
</dbReference>
<organism evidence="1 2">
    <name type="scientific">Variibacter gotjawalensis</name>
    <dbReference type="NCBI Taxonomy" id="1333996"/>
    <lineage>
        <taxon>Bacteria</taxon>
        <taxon>Pseudomonadati</taxon>
        <taxon>Pseudomonadota</taxon>
        <taxon>Alphaproteobacteria</taxon>
        <taxon>Hyphomicrobiales</taxon>
        <taxon>Nitrobacteraceae</taxon>
        <taxon>Variibacter</taxon>
    </lineage>
</organism>
<dbReference type="InterPro" id="IPR029063">
    <property type="entry name" value="SAM-dependent_MTases_sf"/>
</dbReference>
<dbReference type="OrthoDB" id="9782855at2"/>
<name>A0A0S3Q083_9BRAD</name>
<keyword evidence="1" id="KW-0489">Methyltransferase</keyword>
<sequence length="339" mass="38190">MSLLARSIRVGEGIAWPDTISRAVIRSLVARTRRNLDAQGPNDAVFAEAMRAFPIAESSDKANAQHYEIPAEFFAHVLGPYRKYSCCRFEGGDTLAQAEARALAETATHADFRDGQRILELGCGWGSLSLWIANAFPNARITAVSNSHSQRGYIVEQAAARGLKNLDVITADMNAFEPPGQYDRIVSVEMFEHMTNWWPLLERLRDALDPDGRLFLHIFTHTFASYRFDPDNAADWIAQHFFTSGIMPSENLLAEFSSLFTIEQSWRWSGLDYARTADHWLAAFDANIGAIRPILRDTYGAEASLWERRWRLFFLATSELFGHAGGDVWGVSHYRLKPA</sequence>